<evidence type="ECO:0000313" key="3">
    <source>
        <dbReference type="Proteomes" id="UP000465361"/>
    </source>
</evidence>
<keyword evidence="1" id="KW-0732">Signal</keyword>
<dbReference type="Proteomes" id="UP000465361">
    <property type="component" value="Unassembled WGS sequence"/>
</dbReference>
<feature type="signal peptide" evidence="1">
    <location>
        <begin position="1"/>
        <end position="25"/>
    </location>
</feature>
<dbReference type="EMBL" id="BLKW01000002">
    <property type="protein sequence ID" value="GFG73600.1"/>
    <property type="molecule type" value="Genomic_DNA"/>
</dbReference>
<protein>
    <recommendedName>
        <fullName evidence="4">PE-PGRS family protein</fullName>
    </recommendedName>
</protein>
<proteinExistence type="predicted"/>
<sequence>MSALRACGIALAGASSLLTVTPVPASLPDVHIPAIVLTAGTGLPGAAGGLIGLTSPLTTALGSSDTQTGLLSGLQIENMAGGLDHLNTALGAPTDSGSLLTASSATSPLADVVTPYLDLFTHTLADLHAIGAERLADPAPILSAILANQAGYVEQVLANPASIGDIPGEIAGHAENVFAALVNPLTITIDYTSSPNTIDITFGVPLELLLVEPSFLLGINLGAVKTIVAGLTSGDPTTALAALIDAPATLVNGVLDTLFLPDTDFSATLTGDQVDQLNPTLIELGTNPISAGLGITPFPTGATVDATAGPFGGLVDILVNYVPQQIGAAVSTTLADQVTPGTVDIGADIVSYLSGLLSGAASDLWSTMAADLGAQLPSLLMDPLALLP</sequence>
<dbReference type="AlphaFoldDB" id="A0A7I9XV78"/>
<keyword evidence="3" id="KW-1185">Reference proteome</keyword>
<gene>
    <name evidence="2" type="ORF">MBOT_09650</name>
</gene>
<organism evidence="2 3">
    <name type="scientific">Mycobacterium botniense</name>
    <dbReference type="NCBI Taxonomy" id="84962"/>
    <lineage>
        <taxon>Bacteria</taxon>
        <taxon>Bacillati</taxon>
        <taxon>Actinomycetota</taxon>
        <taxon>Actinomycetes</taxon>
        <taxon>Mycobacteriales</taxon>
        <taxon>Mycobacteriaceae</taxon>
        <taxon>Mycobacterium</taxon>
    </lineage>
</organism>
<accession>A0A7I9XV78</accession>
<dbReference type="RefSeq" id="WP_163754852.1">
    <property type="nucleotide sequence ID" value="NZ_BLKW01000002.1"/>
</dbReference>
<reference evidence="2 3" key="1">
    <citation type="journal article" date="2019" name="Emerg. Microbes Infect.">
        <title>Comprehensive subspecies identification of 175 nontuberculous mycobacteria species based on 7547 genomic profiles.</title>
        <authorList>
            <person name="Matsumoto Y."/>
            <person name="Kinjo T."/>
            <person name="Motooka D."/>
            <person name="Nabeya D."/>
            <person name="Jung N."/>
            <person name="Uechi K."/>
            <person name="Horii T."/>
            <person name="Iida T."/>
            <person name="Fujita J."/>
            <person name="Nakamura S."/>
        </authorList>
    </citation>
    <scope>NUCLEOTIDE SEQUENCE [LARGE SCALE GENOMIC DNA]</scope>
    <source>
        <strain evidence="2 3">JCM 17322</strain>
    </source>
</reference>
<evidence type="ECO:0000313" key="2">
    <source>
        <dbReference type="EMBL" id="GFG73600.1"/>
    </source>
</evidence>
<evidence type="ECO:0000256" key="1">
    <source>
        <dbReference type="SAM" id="SignalP"/>
    </source>
</evidence>
<evidence type="ECO:0008006" key="4">
    <source>
        <dbReference type="Google" id="ProtNLM"/>
    </source>
</evidence>
<feature type="chain" id="PRO_5029685053" description="PE-PGRS family protein" evidence="1">
    <location>
        <begin position="26"/>
        <end position="388"/>
    </location>
</feature>
<comment type="caution">
    <text evidence="2">The sequence shown here is derived from an EMBL/GenBank/DDBJ whole genome shotgun (WGS) entry which is preliminary data.</text>
</comment>
<name>A0A7I9XV78_9MYCO</name>